<dbReference type="EMBL" id="BARW01031444">
    <property type="protein sequence ID" value="GAJ03321.1"/>
    <property type="molecule type" value="Genomic_DNA"/>
</dbReference>
<proteinExistence type="predicted"/>
<gene>
    <name evidence="1" type="ORF">S12H4_05997</name>
    <name evidence="2" type="ORF">S12H4_50010</name>
</gene>
<name>X1RUI6_9ZZZZ</name>
<protein>
    <submittedName>
        <fullName evidence="1">Uncharacterized protein</fullName>
    </submittedName>
</protein>
<accession>X1RUI6</accession>
<evidence type="ECO:0000313" key="2">
    <source>
        <dbReference type="EMBL" id="GAJ03321.1"/>
    </source>
</evidence>
<evidence type="ECO:0000313" key="1">
    <source>
        <dbReference type="EMBL" id="GAI66860.1"/>
    </source>
</evidence>
<dbReference type="AlphaFoldDB" id="X1RUI6"/>
<dbReference type="EMBL" id="BARW01002052">
    <property type="protein sequence ID" value="GAI66860.1"/>
    <property type="molecule type" value="Genomic_DNA"/>
</dbReference>
<comment type="caution">
    <text evidence="1">The sequence shown here is derived from an EMBL/GenBank/DDBJ whole genome shotgun (WGS) entry which is preliminary data.</text>
</comment>
<sequence>MRNWQPSPAYLRNYLPYWEALKRANLGPRWGKRDPRNMDKVKRANQVLIQEKRKRTGKGL</sequence>
<organism evidence="1">
    <name type="scientific">marine sediment metagenome</name>
    <dbReference type="NCBI Taxonomy" id="412755"/>
    <lineage>
        <taxon>unclassified sequences</taxon>
        <taxon>metagenomes</taxon>
        <taxon>ecological metagenomes</taxon>
    </lineage>
</organism>
<reference evidence="1" key="1">
    <citation type="journal article" date="2014" name="Front. Microbiol.">
        <title>High frequency of phylogenetically diverse reductive dehalogenase-homologous genes in deep subseafloor sedimentary metagenomes.</title>
        <authorList>
            <person name="Kawai M."/>
            <person name="Futagami T."/>
            <person name="Toyoda A."/>
            <person name="Takaki Y."/>
            <person name="Nishi S."/>
            <person name="Hori S."/>
            <person name="Arai W."/>
            <person name="Tsubouchi T."/>
            <person name="Morono Y."/>
            <person name="Uchiyama I."/>
            <person name="Ito T."/>
            <person name="Fujiyama A."/>
            <person name="Inagaki F."/>
            <person name="Takami H."/>
        </authorList>
    </citation>
    <scope>NUCLEOTIDE SEQUENCE</scope>
    <source>
        <strain evidence="1">Expedition CK06-06</strain>
    </source>
</reference>